<dbReference type="Proteomes" id="UP000002945">
    <property type="component" value="Unassembled WGS sequence"/>
</dbReference>
<protein>
    <recommendedName>
        <fullName evidence="1">Type II methyltransferase M.TaqI-like domain-containing protein</fullName>
    </recommendedName>
</protein>
<dbReference type="OrthoDB" id="32195at2"/>
<accession>A9E9W7</accession>
<dbReference type="RefSeq" id="WP_007092684.1">
    <property type="nucleotide sequence ID" value="NZ_CP142125.1"/>
</dbReference>
<keyword evidence="3" id="KW-1185">Reference proteome</keyword>
<dbReference type="SUPFAM" id="SSF53335">
    <property type="entry name" value="S-adenosyl-L-methionine-dependent methyltransferases"/>
    <property type="match status" value="1"/>
</dbReference>
<dbReference type="eggNOG" id="COG0286">
    <property type="taxonomic scope" value="Bacteria"/>
</dbReference>
<dbReference type="Pfam" id="PF07669">
    <property type="entry name" value="Eco57I"/>
    <property type="match status" value="1"/>
</dbReference>
<dbReference type="PROSITE" id="PS00092">
    <property type="entry name" value="N6_MTASE"/>
    <property type="match status" value="1"/>
</dbReference>
<gene>
    <name evidence="2" type="ORF">KAOT1_00510</name>
</gene>
<evidence type="ECO:0000313" key="3">
    <source>
        <dbReference type="Proteomes" id="UP000002945"/>
    </source>
</evidence>
<dbReference type="GO" id="GO:0032259">
    <property type="term" value="P:methylation"/>
    <property type="evidence" value="ECO:0007669"/>
    <property type="project" value="InterPro"/>
</dbReference>
<dbReference type="InterPro" id="IPR011639">
    <property type="entry name" value="MethylTrfase_TaqI-like_dom"/>
</dbReference>
<dbReference type="STRING" id="391587.KAOT1_00510"/>
<comment type="caution">
    <text evidence="2">The sequence shown here is derived from an EMBL/GenBank/DDBJ whole genome shotgun (WGS) entry which is preliminary data.</text>
</comment>
<dbReference type="GO" id="GO:0006304">
    <property type="term" value="P:DNA modification"/>
    <property type="evidence" value="ECO:0007669"/>
    <property type="project" value="InterPro"/>
</dbReference>
<reference evidence="2 3" key="1">
    <citation type="journal article" date="2011" name="J. Bacteriol.">
        <title>Genome sequence of the algicidal bacterium Kordia algicida OT-1.</title>
        <authorList>
            <person name="Lee H.S."/>
            <person name="Kang S.G."/>
            <person name="Kwon K.K."/>
            <person name="Lee J.H."/>
            <person name="Kim S.J."/>
        </authorList>
    </citation>
    <scope>NUCLEOTIDE SEQUENCE [LARGE SCALE GENOMIC DNA]</scope>
    <source>
        <strain evidence="2 3">OT-1</strain>
    </source>
</reference>
<dbReference type="InterPro" id="IPR029063">
    <property type="entry name" value="SAM-dependent_MTases_sf"/>
</dbReference>
<dbReference type="GO" id="GO:0003676">
    <property type="term" value="F:nucleic acid binding"/>
    <property type="evidence" value="ECO:0007669"/>
    <property type="project" value="InterPro"/>
</dbReference>
<feature type="domain" description="Type II methyltransferase M.TaqI-like" evidence="1">
    <location>
        <begin position="1375"/>
        <end position="1507"/>
    </location>
</feature>
<organism evidence="2 3">
    <name type="scientific">Kordia algicida OT-1</name>
    <dbReference type="NCBI Taxonomy" id="391587"/>
    <lineage>
        <taxon>Bacteria</taxon>
        <taxon>Pseudomonadati</taxon>
        <taxon>Bacteroidota</taxon>
        <taxon>Flavobacteriia</taxon>
        <taxon>Flavobacteriales</taxon>
        <taxon>Flavobacteriaceae</taxon>
        <taxon>Kordia</taxon>
    </lineage>
</organism>
<evidence type="ECO:0000313" key="2">
    <source>
        <dbReference type="EMBL" id="EDP94712.1"/>
    </source>
</evidence>
<proteinExistence type="predicted"/>
<dbReference type="GO" id="GO:0009007">
    <property type="term" value="F:site-specific DNA-methyltransferase (adenine-specific) activity"/>
    <property type="evidence" value="ECO:0007669"/>
    <property type="project" value="UniProtKB-EC"/>
</dbReference>
<dbReference type="Gene3D" id="3.40.50.150">
    <property type="entry name" value="Vaccinia Virus protein VP39"/>
    <property type="match status" value="1"/>
</dbReference>
<dbReference type="EMBL" id="ABIB01000014">
    <property type="protein sequence ID" value="EDP94712.1"/>
    <property type="molecule type" value="Genomic_DNA"/>
</dbReference>
<dbReference type="PRINTS" id="PR00507">
    <property type="entry name" value="N12N6MTFRASE"/>
</dbReference>
<evidence type="ECO:0000259" key="1">
    <source>
        <dbReference type="Pfam" id="PF07669"/>
    </source>
</evidence>
<name>A9E9W7_9FLAO</name>
<dbReference type="InterPro" id="IPR002052">
    <property type="entry name" value="DNA_methylase_N6_adenine_CS"/>
</dbReference>
<sequence>MRLNIKENTTSNNYELIFSELPPKKLQKVLRELGFVKSIFGGNIYTVAKFAVYDSFIKSLKKMINSGKSWEAVTDYPVFAPTEDSINKKLFTTVTIYYNEDDIVKEQDYIVFELYHKTISGLIREFGKLTYGNKFEDSQISHKKLKRLARSLLASNHVIDRKSVTNLKTGNLSEDNLQESIQVAPRPVSRQEAQVKQSAKTEIKPIVIKEDTIEPADSFIKNQLAILISMMEQDELGVYEILSTIIDEMVKDLKEAEQFDTDDLVKKSLIKSINKYKASLKDLAPFERGYVRGIISELLLLLDDTNELLELEKGALAIKRSIWVKDKLIDNVLVPIKAEEPFASGAVIEDQASEIWKAFPELRTITKDTLDKASALELFYLAQLRHPPTFGIPITINDVEHQWKKRGLAEIEKLGFPTDLKYPYVYLEYGYFNITALENFIGIKAKADQLNYVLLHARPLTDLETALAQIDLVIQKLEPTLKEFREITSKKIDKASNIAKIYYRVGTEFEFLKKSRQTVFDYLTKNAESTKETLPFKQIVVSDDDVQYEILHGRILADIEKLKLEIIRQKESAQKSFLENELADAIEEFKNDGRIAESPYGSILNKLIVELKKMQLLSSDEVRKIALKKLINTLTSWLKDMQKNERDFLLGVLNYFSLLLEDTTLTIEREKATPAIKQIIYANDLVIKNVLVPTKAVAPFTSGAFKDTDVEFEINFFHKHLLKIQKENLNQVCALDLFYLVQLENPQFFGIALEAETIAQEWERRGASGFDALGFPTDLKYPYINLKEGYLDIQPLEHFLLHSKEKNNNHSWWYAIRHARPIADLQQMIQDMDAFLNFTSKKKQECLETDFKISKNKQAELDCYRMLLTIKNIEESKQVILDYLDSTEESDPKEVEASQITITKELHYELQEVINELISIEDNLNGEQETIIASTIHDFEDVLEILDENKLLEKLASSIESFKDWACDLSPDIRNQSSKIINRLIKYTGGMSIAVTNQESSLVIAKDIKQYKGIVENVLVPIHAKEPFESGKVSADHIEDLKKNFPHLYDIKTDELHNASALELFQLSQLPHPRHYQMQVYRNDLLKEWEKRGEEAFKQLGFPTDMNYPYVNIHAGYSSVTTLASALENSFEPEKSRLKWWAVVEHGRPIANLAKGIVIIDKLISDLVTQQQKYINPKTKRPKTKPVYKQAYRNISFKLSRLKLSKQVITNYLNAQTDTHEKKEQENNQKALPSTKEDYIDRVIATMHLAYRDATRLSKKKIENLLEQTGAPSLGELWEAVELSWLLWYKMIYNESISFEARLSKMVHFWNKIQPTYAYSDSSKELYKQYSTPCPIGAIIAQYTGMDTADSIFEPSAGNGLLLVGANPKITHVNEIDKSRKKSLEFQQFQKITMNNGAQPFPNEMEKAFDVVVTNPPFAKWEEDKIDKEHIIKKYFNNTRGLVQHLRLEHIMSGLALRTMKDNGKCAIIIMGHLYFDHEGFIAKYRPFFNWLYHFYKVDVVLNMNSFKLYNKQGAVAKTMLILIGGRKAVGNGVAPTEYTAPHLDTVIDTFEDLWSAVKQYIKPDIHTIIKQLQIAKRE</sequence>
<dbReference type="HOGENOM" id="CLU_003673_0_0_10"/>